<name>A0A1X3G8I5_9BRAD</name>
<keyword evidence="1" id="KW-0472">Membrane</keyword>
<keyword evidence="1" id="KW-0812">Transmembrane</keyword>
<evidence type="ECO:0000259" key="2">
    <source>
        <dbReference type="Pfam" id="PF04235"/>
    </source>
</evidence>
<proteinExistence type="predicted"/>
<dbReference type="Pfam" id="PF04235">
    <property type="entry name" value="DUF418"/>
    <property type="match status" value="1"/>
</dbReference>
<dbReference type="InterPro" id="IPR007349">
    <property type="entry name" value="DUF418"/>
</dbReference>
<feature type="transmembrane region" description="Helical" evidence="1">
    <location>
        <begin position="149"/>
        <end position="167"/>
    </location>
</feature>
<reference evidence="3 4" key="1">
    <citation type="submission" date="2017-03" db="EMBL/GenBank/DDBJ databases">
        <title>Whole genome sequences of fourteen strains of Bradyrhizobium canariense and one strain of Bradyrhizobium japonicum isolated from Lupinus (Papilionoideae: Genisteae) species in Algeria.</title>
        <authorList>
            <person name="Crovadore J."/>
            <person name="Chekireb D."/>
            <person name="Brachmann A."/>
            <person name="Chablais R."/>
            <person name="Cochard B."/>
            <person name="Lefort F."/>
        </authorList>
    </citation>
    <scope>NUCLEOTIDE SEQUENCE [LARGE SCALE GENOMIC DNA]</scope>
    <source>
        <strain evidence="3 4">UBMA195</strain>
    </source>
</reference>
<feature type="transmembrane region" description="Helical" evidence="1">
    <location>
        <begin position="316"/>
        <end position="334"/>
    </location>
</feature>
<comment type="caution">
    <text evidence="3">The sequence shown here is derived from an EMBL/GenBank/DDBJ whole genome shotgun (WGS) entry which is preliminary data.</text>
</comment>
<gene>
    <name evidence="3" type="ORF">BSZ18_09715</name>
</gene>
<evidence type="ECO:0000256" key="1">
    <source>
        <dbReference type="SAM" id="Phobius"/>
    </source>
</evidence>
<dbReference type="RefSeq" id="WP_085362181.1">
    <property type="nucleotide sequence ID" value="NZ_NAFD01000194.1"/>
</dbReference>
<dbReference type="EMBL" id="NAFI01000160">
    <property type="protein sequence ID" value="OSJ14169.1"/>
    <property type="molecule type" value="Genomic_DNA"/>
</dbReference>
<feature type="domain" description="DUF418" evidence="2">
    <location>
        <begin position="232"/>
        <end position="383"/>
    </location>
</feature>
<dbReference type="PANTHER" id="PTHR30590">
    <property type="entry name" value="INNER MEMBRANE PROTEIN"/>
    <property type="match status" value="1"/>
</dbReference>
<dbReference type="InterPro" id="IPR052529">
    <property type="entry name" value="Bact_Transport_Assoc"/>
</dbReference>
<feature type="transmembrane region" description="Helical" evidence="1">
    <location>
        <begin position="102"/>
        <end position="122"/>
    </location>
</feature>
<feature type="transmembrane region" description="Helical" evidence="1">
    <location>
        <begin position="243"/>
        <end position="263"/>
    </location>
</feature>
<protein>
    <submittedName>
        <fullName evidence="3">Permease</fullName>
    </submittedName>
</protein>
<evidence type="ECO:0000313" key="4">
    <source>
        <dbReference type="Proteomes" id="UP000193553"/>
    </source>
</evidence>
<feature type="transmembrane region" description="Helical" evidence="1">
    <location>
        <begin position="67"/>
        <end position="90"/>
    </location>
</feature>
<feature type="transmembrane region" description="Helical" evidence="1">
    <location>
        <begin position="24"/>
        <end position="47"/>
    </location>
</feature>
<feature type="transmembrane region" description="Helical" evidence="1">
    <location>
        <begin position="275"/>
        <end position="296"/>
    </location>
</feature>
<dbReference type="Proteomes" id="UP000193553">
    <property type="component" value="Unassembled WGS sequence"/>
</dbReference>
<dbReference type="OrthoDB" id="9807744at2"/>
<feature type="transmembrane region" description="Helical" evidence="1">
    <location>
        <begin position="212"/>
        <end position="231"/>
    </location>
</feature>
<feature type="transmembrane region" description="Helical" evidence="1">
    <location>
        <begin position="346"/>
        <end position="365"/>
    </location>
</feature>
<sequence>MVAISCESRSGPVNPRQRIETIDVLRGLALLGVLAINVVTEFRVSIFEQFLPAGRPAPPFDRAVETVLMLAVDMKAFALFSLLFGVGLAIQYEHLSTNPHRALLLFRRLIALLMFGLIHLFLIWNGDILTEYAIAGLVVLPFLFGPRWLLSCGAATFLALCLAMQVWSPPGLFPSLASLQRHVLEANQVYAGGSFGQVLAFRVSEIPVIVPLHIYVFPRTIGLFLIGALVWRSNALRKRDRPLLFLTAISCTGLGAVLILLRVSGVVAGVGLGALATPTGTILLAFGYGAMIIAVADLANGKRLLGWAAPLGRMAFTNYLAQSMIFGWIFYGYGLGLFGQLGAAEALAIGLFVYVCQVFVSGWWLDRYRYGPVEWLWRTLMYGILQPMSHDRLTSSSKRPA</sequence>
<dbReference type="AlphaFoldDB" id="A0A1X3G8I5"/>
<organism evidence="3 4">
    <name type="scientific">Bradyrhizobium canariense</name>
    <dbReference type="NCBI Taxonomy" id="255045"/>
    <lineage>
        <taxon>Bacteria</taxon>
        <taxon>Pseudomonadati</taxon>
        <taxon>Pseudomonadota</taxon>
        <taxon>Alphaproteobacteria</taxon>
        <taxon>Hyphomicrobiales</taxon>
        <taxon>Nitrobacteraceae</taxon>
        <taxon>Bradyrhizobium</taxon>
    </lineage>
</organism>
<dbReference type="PANTHER" id="PTHR30590:SF2">
    <property type="entry name" value="INNER MEMBRANE PROTEIN"/>
    <property type="match status" value="1"/>
</dbReference>
<evidence type="ECO:0000313" key="3">
    <source>
        <dbReference type="EMBL" id="OSJ14169.1"/>
    </source>
</evidence>
<accession>A0A1X3G8I5</accession>
<feature type="transmembrane region" description="Helical" evidence="1">
    <location>
        <begin position="128"/>
        <end position="144"/>
    </location>
</feature>
<keyword evidence="1" id="KW-1133">Transmembrane helix</keyword>